<gene>
    <name evidence="5" type="ORF">EV668_1221</name>
</gene>
<feature type="domain" description="Leucine-binding protein" evidence="4">
    <location>
        <begin position="45"/>
        <end position="384"/>
    </location>
</feature>
<keyword evidence="3" id="KW-0813">Transport</keyword>
<protein>
    <submittedName>
        <fullName evidence="5">Amino acid/amide ABC transporter substrate-binding protein (HAAT family)</fullName>
    </submittedName>
</protein>
<sequence length="423" mass="45669">MSGDRRGIIGIAPGGLSRRQALAGIAGTVGAVACPAISYGQADAIRIGHLTPVTGFLGPLGEYAQMGVRLAADEINANGGVMGRKIELVMEDSVNPQTGSAKAERLIERDKVAMIIGEISSATALGIGQIAARTKTVFINTGANSDAIRGKDCNPFMFHIEAANSMMVQTVGNYLKAANMISGKKWYMLTADYAFGHDLLKVAKKYVTANGAQMAGEDLVPTDSADFSPYLLKIRQARPDIVASNLAGNQITNFIKQYAEYGLQMPITGFGFDTAVAWGAGQGNFAGIWPLIWHHLVDNPSSKKFVEGFSKKYGRLPENQAWGDYNSLKLVAQSFAELKSTDPVKLQEHLRKGAKFDILKGREGYFRAYDNQMIQEMYAVKAKDASKMKDKWDIYEPLGVVPAAGTDLEVLAPEKDGTCKMPA</sequence>
<dbReference type="InterPro" id="IPR006311">
    <property type="entry name" value="TAT_signal"/>
</dbReference>
<dbReference type="PANTHER" id="PTHR30483:SF6">
    <property type="entry name" value="PERIPLASMIC BINDING PROTEIN OF ABC TRANSPORTER FOR NATURAL AMINO ACIDS"/>
    <property type="match status" value="1"/>
</dbReference>
<dbReference type="InterPro" id="IPR028081">
    <property type="entry name" value="Leu-bd"/>
</dbReference>
<name>A0A4R7C7J7_9HYPH</name>
<accession>A0A4R7C7J7</accession>
<evidence type="ECO:0000256" key="1">
    <source>
        <dbReference type="ARBA" id="ARBA00010062"/>
    </source>
</evidence>
<comment type="caution">
    <text evidence="5">The sequence shown here is derived from an EMBL/GenBank/DDBJ whole genome shotgun (WGS) entry which is preliminary data.</text>
</comment>
<evidence type="ECO:0000256" key="2">
    <source>
        <dbReference type="ARBA" id="ARBA00022729"/>
    </source>
</evidence>
<dbReference type="PANTHER" id="PTHR30483">
    <property type="entry name" value="LEUCINE-SPECIFIC-BINDING PROTEIN"/>
    <property type="match status" value="1"/>
</dbReference>
<dbReference type="Proteomes" id="UP000295122">
    <property type="component" value="Unassembled WGS sequence"/>
</dbReference>
<organism evidence="5 6">
    <name type="scientific">Enterovirga rhinocerotis</name>
    <dbReference type="NCBI Taxonomy" id="1339210"/>
    <lineage>
        <taxon>Bacteria</taxon>
        <taxon>Pseudomonadati</taxon>
        <taxon>Pseudomonadota</taxon>
        <taxon>Alphaproteobacteria</taxon>
        <taxon>Hyphomicrobiales</taxon>
        <taxon>Methylobacteriaceae</taxon>
        <taxon>Enterovirga</taxon>
    </lineage>
</organism>
<comment type="similarity">
    <text evidence="1">Belongs to the leucine-binding protein family.</text>
</comment>
<dbReference type="OrthoDB" id="5450279at2"/>
<keyword evidence="2" id="KW-0732">Signal</keyword>
<keyword evidence="6" id="KW-1185">Reference proteome</keyword>
<dbReference type="GO" id="GO:0006865">
    <property type="term" value="P:amino acid transport"/>
    <property type="evidence" value="ECO:0007669"/>
    <property type="project" value="UniProtKB-KW"/>
</dbReference>
<evidence type="ECO:0000259" key="4">
    <source>
        <dbReference type="Pfam" id="PF13458"/>
    </source>
</evidence>
<dbReference type="Gene3D" id="3.40.50.2300">
    <property type="match status" value="2"/>
</dbReference>
<dbReference type="AlphaFoldDB" id="A0A4R7C7J7"/>
<dbReference type="EMBL" id="SNZR01000011">
    <property type="protein sequence ID" value="TDR93952.1"/>
    <property type="molecule type" value="Genomic_DNA"/>
</dbReference>
<dbReference type="PROSITE" id="PS51318">
    <property type="entry name" value="TAT"/>
    <property type="match status" value="1"/>
</dbReference>
<evidence type="ECO:0000256" key="3">
    <source>
        <dbReference type="ARBA" id="ARBA00022970"/>
    </source>
</evidence>
<dbReference type="InterPro" id="IPR051010">
    <property type="entry name" value="BCAA_transport"/>
</dbReference>
<dbReference type="PROSITE" id="PS51257">
    <property type="entry name" value="PROKAR_LIPOPROTEIN"/>
    <property type="match status" value="1"/>
</dbReference>
<keyword evidence="3" id="KW-0029">Amino-acid transport</keyword>
<proteinExistence type="inferred from homology"/>
<dbReference type="SUPFAM" id="SSF53822">
    <property type="entry name" value="Periplasmic binding protein-like I"/>
    <property type="match status" value="1"/>
</dbReference>
<reference evidence="5 6" key="1">
    <citation type="submission" date="2019-03" db="EMBL/GenBank/DDBJ databases">
        <title>Genomic Encyclopedia of Type Strains, Phase IV (KMG-IV): sequencing the most valuable type-strain genomes for metagenomic binning, comparative biology and taxonomic classification.</title>
        <authorList>
            <person name="Goeker M."/>
        </authorList>
    </citation>
    <scope>NUCLEOTIDE SEQUENCE [LARGE SCALE GENOMIC DNA]</scope>
    <source>
        <strain evidence="5 6">DSM 25903</strain>
    </source>
</reference>
<dbReference type="RefSeq" id="WP_133768902.1">
    <property type="nucleotide sequence ID" value="NZ_SNZR01000011.1"/>
</dbReference>
<dbReference type="Pfam" id="PF13458">
    <property type="entry name" value="Peripla_BP_6"/>
    <property type="match status" value="1"/>
</dbReference>
<evidence type="ECO:0000313" key="6">
    <source>
        <dbReference type="Proteomes" id="UP000295122"/>
    </source>
</evidence>
<dbReference type="InterPro" id="IPR028082">
    <property type="entry name" value="Peripla_BP_I"/>
</dbReference>
<evidence type="ECO:0000313" key="5">
    <source>
        <dbReference type="EMBL" id="TDR93952.1"/>
    </source>
</evidence>